<evidence type="ECO:0000256" key="16">
    <source>
        <dbReference type="ARBA" id="ARBA00023296"/>
    </source>
</evidence>
<dbReference type="GO" id="GO:0044003">
    <property type="term" value="P:symbiont-mediated perturbation of host process"/>
    <property type="evidence" value="ECO:0007669"/>
    <property type="project" value="InterPro"/>
</dbReference>
<organism evidence="21 22">
    <name type="scientific">Acara virus</name>
    <dbReference type="NCBI Taxonomy" id="2748201"/>
    <lineage>
        <taxon>Viruses</taxon>
        <taxon>Riboviria</taxon>
        <taxon>Orthornavirae</taxon>
        <taxon>Negarnaviricota</taxon>
        <taxon>Polyploviricotina</taxon>
        <taxon>Bunyaviricetes</taxon>
        <taxon>Elliovirales</taxon>
        <taxon>Peribunyaviridae</taxon>
        <taxon>Orthobunyavirus</taxon>
        <taxon>Orthobunyavirus bushbushense</taxon>
        <taxon>Orthobunyavirus acaraense</taxon>
    </lineage>
</organism>
<evidence type="ECO:0000256" key="7">
    <source>
        <dbReference type="ARBA" id="ARBA00022729"/>
    </source>
</evidence>
<keyword evidence="5" id="KW-0945">Host-virus interaction</keyword>
<evidence type="ECO:0000256" key="14">
    <source>
        <dbReference type="ARBA" id="ARBA00023180"/>
    </source>
</evidence>
<evidence type="ECO:0000256" key="6">
    <source>
        <dbReference type="ARBA" id="ARBA00022692"/>
    </source>
</evidence>
<keyword evidence="8" id="KW-1161">Viral attachment to host cell</keyword>
<dbReference type="GO" id="GO:0044167">
    <property type="term" value="C:host cell endoplasmic reticulum membrane"/>
    <property type="evidence" value="ECO:0007669"/>
    <property type="project" value="UniProtKB-SubCell"/>
</dbReference>
<keyword evidence="12 18" id="KW-1133">Transmembrane helix</keyword>
<dbReference type="Pfam" id="PF03563">
    <property type="entry name" value="Bunya_G2"/>
    <property type="match status" value="1"/>
</dbReference>
<keyword evidence="11" id="KW-1043">Host membrane</keyword>
<evidence type="ECO:0000313" key="21">
    <source>
        <dbReference type="EMBL" id="QLA47107.1"/>
    </source>
</evidence>
<keyword evidence="22" id="KW-1185">Reference proteome</keyword>
<feature type="domain" description="Bunyavirus glycoprotein G1" evidence="19">
    <location>
        <begin position="526"/>
        <end position="1362"/>
    </location>
</feature>
<dbReference type="GO" id="GO:0055036">
    <property type="term" value="C:virion membrane"/>
    <property type="evidence" value="ECO:0007669"/>
    <property type="project" value="UniProtKB-SubCell"/>
</dbReference>
<dbReference type="GeneID" id="80554324"/>
<dbReference type="GO" id="GO:0044178">
    <property type="term" value="C:host cell Golgi membrane"/>
    <property type="evidence" value="ECO:0007669"/>
    <property type="project" value="UniProtKB-SubCell"/>
</dbReference>
<evidence type="ECO:0000256" key="17">
    <source>
        <dbReference type="ARBA" id="ARBA00031199"/>
    </source>
</evidence>
<evidence type="ECO:0000256" key="1">
    <source>
        <dbReference type="ARBA" id="ARBA00004182"/>
    </source>
</evidence>
<dbReference type="GO" id="GO:0019062">
    <property type="term" value="P:virion attachment to host cell"/>
    <property type="evidence" value="ECO:0007669"/>
    <property type="project" value="UniProtKB-KW"/>
</dbReference>
<feature type="transmembrane region" description="Helical" evidence="18">
    <location>
        <begin position="1380"/>
        <end position="1403"/>
    </location>
</feature>
<keyword evidence="7" id="KW-0732">Signal</keyword>
<evidence type="ECO:0000256" key="18">
    <source>
        <dbReference type="SAM" id="Phobius"/>
    </source>
</evidence>
<keyword evidence="15" id="KW-1038">Host endoplasmic reticulum</keyword>
<keyword evidence="6 18" id="KW-0812">Transmembrane</keyword>
<evidence type="ECO:0000256" key="3">
    <source>
        <dbReference type="ARBA" id="ARBA00004625"/>
    </source>
</evidence>
<dbReference type="Pfam" id="PF03557">
    <property type="entry name" value="Bunya_G1"/>
    <property type="match status" value="1"/>
</dbReference>
<evidence type="ECO:0000256" key="12">
    <source>
        <dbReference type="ARBA" id="ARBA00022989"/>
    </source>
</evidence>
<name>A0A7D9MW15_9VIRU</name>
<keyword evidence="13 18" id="KW-0472">Membrane</keyword>
<evidence type="ECO:0000256" key="8">
    <source>
        <dbReference type="ARBA" id="ARBA00022804"/>
    </source>
</evidence>
<evidence type="ECO:0000256" key="4">
    <source>
        <dbReference type="ARBA" id="ARBA00015294"/>
    </source>
</evidence>
<accession>A0A7D9MW15</accession>
<reference evidence="21 22" key="1">
    <citation type="submission" date="2019-05" db="EMBL/GenBank/DDBJ databases">
        <title>Genomic Characterization of 104 Bunyaviruses in the Families Peribunyaviridae, Nairoviridae, and Phenuiviridae.</title>
        <authorList>
            <person name="Kapuscinski M."/>
            <person name="Bergren N."/>
            <person name="Russell B."/>
            <person name="Lee J."/>
            <person name="Borland E."/>
            <person name="King D."/>
            <person name="Burkhalter K."/>
            <person name="Stenglein M."/>
            <person name="Kading R."/>
        </authorList>
    </citation>
    <scope>NUCLEOTIDE SEQUENCE [LARGE SCALE GENOMIC DNA]</scope>
    <source>
        <strain evidence="21 22">BeAn 27639</strain>
    </source>
</reference>
<sequence>MILIALIAILKLASALPVGNRCFADGVISAVKQMEHGLAEICIKDDISMVKTTSVQIRNTSKFMNTVYRKMLVQNYEQCNPVETANGPIMIFKPNEELMLIPHTFACRVSCTISLDEEEANIILHSDKLNHYEVMGTTTANRWFQGTTSYSLEHTCEHIQVTCGSTSLSFHACFKYHMACIRLLNRSYMPAFMIQSVCQNKELILMGCLVLIIFGLLYVMTLTYICYIMIPIFYPIAYIYGVIYNRSCKKCNYCGLAYHPLTKCGKNCVCGCMFENSERMKMHRESGLCRGYKSLRAARILCKNRGSSFILAVILSFLLLSFIQPIEGIKLKYRGEDIELDSVVEEFEMIYDKLNYAHNISIVYGVITALMITIIGLLAIFKSQIKERFYRSIVYHCHECDMTHPKRDLTFIGDFTNKCNTCMCGCNYTNLVDESDYMIPMTHKKNIACVLPGRYYALRRYEVYNFRLMIAFLLFIFGLSVANADTCTQIVNNQAITNPIQCSVWSRLPTSCSEVSNIIEAFKNIKLTQQDKSAIQKLPNSLESMLIESERMTLPVSSFLMESGALKVHCKELIDAGMKTGTLNNKLAQIFIKDPLEICEKHKMIDVCKCLRNEPGCSTTGSMTGATDHYKANIEVFKSDILKVIKALIQTYHGIFAKEFALSIKLNNFTKTKELAGKMKDKFKSADAANACIVYLEKMLAESQLEKVNPQANIGNDIQPYETATSKLFENLSDGQSTKVCQSPKIYRCNYLFSMKFRFLVTCGGHANIFYDVPDEGFAPKMNAPNQLCLLDPYCDKDYVPLKAAEKEELKSLRCIEVSNPSHNFTRFDPIDKCHKISAQTCEYHGKTLSFVECKNGFFYEYKKLFQSGKDDIGTYCLSQDCKTTVYPHHVKNLQGCSLHVHNLETRKLKEIIYENIEQLKHSLQETIKTDLIEHKYLLTMNLPKITPSFKALSVSGVETDSGVESAYIETNIVVRTGVSTGISLTTKKGEPLFDIVLFIKSAHYEADAQFQYNTGPTIGINVQHDELCTGHCPENLKQPGWLSFSKEHTSAWGCEEFGCLAINEGCLFGHCRDIIKPEIRVFSRGSEGVPKVTLCINTAGESFCHEISSFTPIITEKLEVQFLSNEASRIPKVFAYKSNKVLTGMINEKGSFSKMCGSVQSFNNTVWGAGNVKFDFICHAARRKDVTVSRCFDNFYEACQLLSQEPNLVFDDKTNKVLQLNRLMGEMRVKIKLGDIRYKVFESKPSLDIKSTCVGCINCIKGMDCELSIVATTDTVCPIKSTCTLHMNNIFVESTKQKYGIKAICTDGNIEFTVCDIQTSAQVTFVERKDVIEIGNSDQTYFVKEKDLRCGTWLCKISEQGISSLFTPFISIFGSYGKIAFYTILVILCLALVIFLMLPICVKFKDVLKRNEIEYIKENFGYKPISYRR</sequence>
<protein>
    <recommendedName>
        <fullName evidence="4">Envelopment polyprotein</fullName>
    </recommendedName>
    <alternativeName>
        <fullName evidence="17">M polyprotein</fullName>
    </alternativeName>
</protein>
<evidence type="ECO:0000256" key="9">
    <source>
        <dbReference type="ARBA" id="ARBA00022812"/>
    </source>
</evidence>
<dbReference type="RefSeq" id="YP_010840736.1">
    <property type="nucleotide sequence ID" value="NC_078978.1"/>
</dbReference>
<evidence type="ECO:0000259" key="19">
    <source>
        <dbReference type="Pfam" id="PF03557"/>
    </source>
</evidence>
<dbReference type="EMBL" id="MK896652">
    <property type="protein sequence ID" value="QLA47107.1"/>
    <property type="molecule type" value="Viral_cRNA"/>
</dbReference>
<dbReference type="NCBIfam" id="TIGR04210">
    <property type="entry name" value="bunya_NSm"/>
    <property type="match status" value="1"/>
</dbReference>
<dbReference type="InterPro" id="IPR026400">
    <property type="entry name" value="Bunya_nonstruc_pro_NSm"/>
</dbReference>
<dbReference type="InterPro" id="IPR005167">
    <property type="entry name" value="Bunya_G1"/>
</dbReference>
<evidence type="ECO:0000256" key="10">
    <source>
        <dbReference type="ARBA" id="ARBA00022844"/>
    </source>
</evidence>
<feature type="transmembrane region" description="Helical" evidence="18">
    <location>
        <begin position="464"/>
        <end position="482"/>
    </location>
</feature>
<proteinExistence type="predicted"/>
<keyword evidence="16" id="KW-1160">Virus entry into host cell</keyword>
<feature type="domain" description="Bunyavirus glycoprotein G2" evidence="20">
    <location>
        <begin position="21"/>
        <end position="299"/>
    </location>
</feature>
<evidence type="ECO:0000256" key="5">
    <source>
        <dbReference type="ARBA" id="ARBA00022581"/>
    </source>
</evidence>
<evidence type="ECO:0000256" key="15">
    <source>
        <dbReference type="ARBA" id="ARBA00023184"/>
    </source>
</evidence>
<evidence type="ECO:0000313" key="22">
    <source>
        <dbReference type="Proteomes" id="UP001301100"/>
    </source>
</evidence>
<evidence type="ECO:0000259" key="20">
    <source>
        <dbReference type="Pfam" id="PF03563"/>
    </source>
</evidence>
<dbReference type="InterPro" id="IPR005168">
    <property type="entry name" value="Bunya_G2"/>
</dbReference>
<evidence type="ECO:0000256" key="11">
    <source>
        <dbReference type="ARBA" id="ARBA00022870"/>
    </source>
</evidence>
<keyword evidence="14" id="KW-0325">Glycoprotein</keyword>
<evidence type="ECO:0000256" key="2">
    <source>
        <dbReference type="ARBA" id="ARBA00004252"/>
    </source>
</evidence>
<dbReference type="KEGG" id="vg:80554324"/>
<comment type="subcellular location">
    <subcellularLocation>
        <location evidence="2">Host Golgi apparatus membrane</location>
        <topology evidence="2">Multi-pass membrane protein</topology>
    </subcellularLocation>
    <subcellularLocation>
        <location evidence="3">Host endoplasmic reticulum membrane</location>
    </subcellularLocation>
    <subcellularLocation>
        <location evidence="1">Virion membrane</location>
    </subcellularLocation>
</comment>
<feature type="transmembrane region" description="Helical" evidence="18">
    <location>
        <begin position="309"/>
        <end position="326"/>
    </location>
</feature>
<dbReference type="Proteomes" id="UP001301100">
    <property type="component" value="Genome"/>
</dbReference>
<feature type="transmembrane region" description="Helical" evidence="18">
    <location>
        <begin position="203"/>
        <end position="230"/>
    </location>
</feature>
<feature type="transmembrane region" description="Helical" evidence="18">
    <location>
        <begin position="362"/>
        <end position="381"/>
    </location>
</feature>
<keyword evidence="10" id="KW-0946">Virion</keyword>
<evidence type="ECO:0000256" key="13">
    <source>
        <dbReference type="ARBA" id="ARBA00023136"/>
    </source>
</evidence>
<dbReference type="GO" id="GO:0046718">
    <property type="term" value="P:symbiont entry into host cell"/>
    <property type="evidence" value="ECO:0007669"/>
    <property type="project" value="UniProtKB-KW"/>
</dbReference>
<keyword evidence="9" id="KW-1040">Host Golgi apparatus</keyword>